<dbReference type="Gene3D" id="2.160.20.10">
    <property type="entry name" value="Single-stranded right-handed beta-helix, Pectin lyase-like"/>
    <property type="match status" value="1"/>
</dbReference>
<evidence type="ECO:0000256" key="4">
    <source>
        <dbReference type="ARBA" id="ARBA00022729"/>
    </source>
</evidence>
<keyword evidence="10" id="KW-0961">Cell wall biogenesis/degradation</keyword>
<keyword evidence="9 14" id="KW-0326">Glycosidase</keyword>
<dbReference type="GO" id="GO:0005975">
    <property type="term" value="P:carbohydrate metabolic process"/>
    <property type="evidence" value="ECO:0007669"/>
    <property type="project" value="InterPro"/>
</dbReference>
<evidence type="ECO:0000256" key="7">
    <source>
        <dbReference type="ARBA" id="ARBA00023157"/>
    </source>
</evidence>
<keyword evidence="5" id="KW-0677">Repeat</keyword>
<dbReference type="SUPFAM" id="SSF51126">
    <property type="entry name" value="Pectin lyase-like"/>
    <property type="match status" value="1"/>
</dbReference>
<organism evidence="16 17">
    <name type="scientific">Hyaloscypha hepaticicola</name>
    <dbReference type="NCBI Taxonomy" id="2082293"/>
    <lineage>
        <taxon>Eukaryota</taxon>
        <taxon>Fungi</taxon>
        <taxon>Dikarya</taxon>
        <taxon>Ascomycota</taxon>
        <taxon>Pezizomycotina</taxon>
        <taxon>Leotiomycetes</taxon>
        <taxon>Helotiales</taxon>
        <taxon>Hyaloscyphaceae</taxon>
        <taxon>Hyaloscypha</taxon>
    </lineage>
</organism>
<comment type="similarity">
    <text evidence="2 14">Belongs to the glycosyl hydrolase 28 family.</text>
</comment>
<comment type="subcellular location">
    <subcellularLocation>
        <location evidence="1">Secreted</location>
    </subcellularLocation>
</comment>
<evidence type="ECO:0000256" key="13">
    <source>
        <dbReference type="PROSITE-ProRule" id="PRU10052"/>
    </source>
</evidence>
<evidence type="ECO:0000256" key="5">
    <source>
        <dbReference type="ARBA" id="ARBA00022737"/>
    </source>
</evidence>
<dbReference type="GO" id="GO:0005576">
    <property type="term" value="C:extracellular region"/>
    <property type="evidence" value="ECO:0007669"/>
    <property type="project" value="UniProtKB-SubCell"/>
</dbReference>
<reference evidence="16 17" key="1">
    <citation type="submission" date="2016-05" db="EMBL/GenBank/DDBJ databases">
        <title>A degradative enzymes factory behind the ericoid mycorrhizal symbiosis.</title>
        <authorList>
            <consortium name="DOE Joint Genome Institute"/>
            <person name="Martino E."/>
            <person name="Morin E."/>
            <person name="Grelet G."/>
            <person name="Kuo A."/>
            <person name="Kohler A."/>
            <person name="Daghino S."/>
            <person name="Barry K."/>
            <person name="Choi C."/>
            <person name="Cichocki N."/>
            <person name="Clum A."/>
            <person name="Copeland A."/>
            <person name="Hainaut M."/>
            <person name="Haridas S."/>
            <person name="Labutti K."/>
            <person name="Lindquist E."/>
            <person name="Lipzen A."/>
            <person name="Khouja H.-R."/>
            <person name="Murat C."/>
            <person name="Ohm R."/>
            <person name="Olson A."/>
            <person name="Spatafora J."/>
            <person name="Veneault-Fourrey C."/>
            <person name="Henrissat B."/>
            <person name="Grigoriev I."/>
            <person name="Martin F."/>
            <person name="Perotto S."/>
        </authorList>
    </citation>
    <scope>NUCLEOTIDE SEQUENCE [LARGE SCALE GENOMIC DNA]</scope>
    <source>
        <strain evidence="16 17">UAMH 7357</strain>
    </source>
</reference>
<dbReference type="GO" id="GO:0071555">
    <property type="term" value="P:cell wall organization"/>
    <property type="evidence" value="ECO:0007669"/>
    <property type="project" value="UniProtKB-KW"/>
</dbReference>
<evidence type="ECO:0000256" key="3">
    <source>
        <dbReference type="ARBA" id="ARBA00022525"/>
    </source>
</evidence>
<evidence type="ECO:0000256" key="8">
    <source>
        <dbReference type="ARBA" id="ARBA00023180"/>
    </source>
</evidence>
<comment type="catalytic activity">
    <reaction evidence="12">
        <text>[(1-&gt;4)-alpha-D-galacturonosyl](n) + H2O = alpha-D-galacturonate + [(1-&gt;4)-alpha-D-galacturonosyl](n-1)</text>
        <dbReference type="Rhea" id="RHEA:14117"/>
        <dbReference type="Rhea" id="RHEA-COMP:14570"/>
        <dbReference type="Rhea" id="RHEA-COMP:14572"/>
        <dbReference type="ChEBI" id="CHEBI:15377"/>
        <dbReference type="ChEBI" id="CHEBI:58658"/>
        <dbReference type="ChEBI" id="CHEBI:140523"/>
        <dbReference type="EC" id="3.2.1.67"/>
    </reaction>
</comment>
<feature type="active site" evidence="13">
    <location>
        <position position="267"/>
    </location>
</feature>
<feature type="chain" id="PRO_5014400229" description="galacturonan 1,4-alpha-galacturonidase" evidence="15">
    <location>
        <begin position="17"/>
        <end position="430"/>
    </location>
</feature>
<dbReference type="PROSITE" id="PS00502">
    <property type="entry name" value="POLYGALACTURONASE"/>
    <property type="match status" value="1"/>
</dbReference>
<dbReference type="OrthoDB" id="187139at2759"/>
<feature type="signal peptide" evidence="15">
    <location>
        <begin position="1"/>
        <end position="16"/>
    </location>
</feature>
<protein>
    <recommendedName>
        <fullName evidence="11">galacturonan 1,4-alpha-galacturonidase</fullName>
        <ecNumber evidence="11">3.2.1.67</ecNumber>
    </recommendedName>
</protein>
<dbReference type="EMBL" id="KZ613480">
    <property type="protein sequence ID" value="PMD21714.1"/>
    <property type="molecule type" value="Genomic_DNA"/>
</dbReference>
<dbReference type="GO" id="GO:0004650">
    <property type="term" value="F:polygalacturonase activity"/>
    <property type="evidence" value="ECO:0007669"/>
    <property type="project" value="InterPro"/>
</dbReference>
<keyword evidence="4 15" id="KW-0732">Signal</keyword>
<keyword evidence="3" id="KW-0964">Secreted</keyword>
<evidence type="ECO:0000256" key="2">
    <source>
        <dbReference type="ARBA" id="ARBA00008834"/>
    </source>
</evidence>
<name>A0A2J6Q681_9HELO</name>
<evidence type="ECO:0000256" key="9">
    <source>
        <dbReference type="ARBA" id="ARBA00023295"/>
    </source>
</evidence>
<keyword evidence="7" id="KW-1015">Disulfide bond</keyword>
<dbReference type="GO" id="GO:0047911">
    <property type="term" value="F:galacturan 1,4-alpha-galacturonidase activity"/>
    <property type="evidence" value="ECO:0007669"/>
    <property type="project" value="UniProtKB-EC"/>
</dbReference>
<keyword evidence="17" id="KW-1185">Reference proteome</keyword>
<dbReference type="InterPro" id="IPR012334">
    <property type="entry name" value="Pectin_lyas_fold"/>
</dbReference>
<evidence type="ECO:0000256" key="1">
    <source>
        <dbReference type="ARBA" id="ARBA00004613"/>
    </source>
</evidence>
<keyword evidence="8" id="KW-0325">Glycoprotein</keyword>
<dbReference type="STRING" id="1745343.A0A2J6Q681"/>
<evidence type="ECO:0000256" key="10">
    <source>
        <dbReference type="ARBA" id="ARBA00023316"/>
    </source>
</evidence>
<gene>
    <name evidence="16" type="ORF">NA56DRAFT_670784</name>
</gene>
<evidence type="ECO:0000256" key="6">
    <source>
        <dbReference type="ARBA" id="ARBA00022801"/>
    </source>
</evidence>
<evidence type="ECO:0000256" key="15">
    <source>
        <dbReference type="SAM" id="SignalP"/>
    </source>
</evidence>
<dbReference type="EC" id="3.2.1.67" evidence="11"/>
<evidence type="ECO:0000313" key="16">
    <source>
        <dbReference type="EMBL" id="PMD21714.1"/>
    </source>
</evidence>
<dbReference type="InterPro" id="IPR000743">
    <property type="entry name" value="Glyco_hydro_28"/>
</dbReference>
<dbReference type="Proteomes" id="UP000235672">
    <property type="component" value="Unassembled WGS sequence"/>
</dbReference>
<proteinExistence type="inferred from homology"/>
<dbReference type="PANTHER" id="PTHR31736:SF14">
    <property type="entry name" value="EXOPOLYGALACTURONASE X-1-RELATED"/>
    <property type="match status" value="1"/>
</dbReference>
<evidence type="ECO:0000256" key="11">
    <source>
        <dbReference type="ARBA" id="ARBA00038933"/>
    </source>
</evidence>
<evidence type="ECO:0000313" key="17">
    <source>
        <dbReference type="Proteomes" id="UP000235672"/>
    </source>
</evidence>
<dbReference type="InterPro" id="IPR011050">
    <property type="entry name" value="Pectin_lyase_fold/virulence"/>
</dbReference>
<dbReference type="Pfam" id="PF00295">
    <property type="entry name" value="Glyco_hydro_28"/>
    <property type="match status" value="1"/>
</dbReference>
<evidence type="ECO:0000256" key="14">
    <source>
        <dbReference type="RuleBase" id="RU361169"/>
    </source>
</evidence>
<dbReference type="AlphaFoldDB" id="A0A2J6Q681"/>
<keyword evidence="6 14" id="KW-0378">Hydrolase</keyword>
<accession>A0A2J6Q681</accession>
<dbReference type="PANTHER" id="PTHR31736">
    <property type="match status" value="1"/>
</dbReference>
<sequence>MLTILGLNVISGLCTAASSCASSLPSRPTVVPFPYNHGKPHAISSPRTKTCYVHAFGNGQDDSQTIYSAAKACNKGGIIALLDPQYIIGKALDLTFLQSVDFIIQGQISFTPDIAYWTGASFKYAYQDASLFWQIGGVDVNIYGGGIINGNGQVWWDRMVTNTSLARPILVGIIGLQGGTISNLKLSNPPNWFHFVANSSDLIFDKMTMIALSNDSNAAKNSDGWDLYRSDAIVIQNSLISNDDDCVSFKPNSTNVVVQNLVCTGSHGISVGSLGQYLGETDIAENLYIYNTSMSNASDGARIKVWPGAVPGSNSTSSGGGVGFVRNVTYNGMHDTRVDYAIELTQCYGQSNAKLCNMYPSTMLIENIVFNYFTGTSNKYDPIVGTLVCSSTTACQNIVATNINVTNPSGKKAEWKCTNVDKSTLAINCV</sequence>
<evidence type="ECO:0000256" key="12">
    <source>
        <dbReference type="ARBA" id="ARBA00048766"/>
    </source>
</evidence>